<evidence type="ECO:0000313" key="10">
    <source>
        <dbReference type="Proteomes" id="UP000244066"/>
    </source>
</evidence>
<dbReference type="NCBIfam" id="TIGR00657">
    <property type="entry name" value="asp_kinases"/>
    <property type="match status" value="1"/>
</dbReference>
<dbReference type="GO" id="GO:0005829">
    <property type="term" value="C:cytosol"/>
    <property type="evidence" value="ECO:0007669"/>
    <property type="project" value="TreeGrafter"/>
</dbReference>
<comment type="pathway">
    <text evidence="7">Amino-acid biosynthesis; L-threonine biosynthesis; L-threonine from L-aspartate: step 1/5.</text>
</comment>
<dbReference type="CDD" id="cd04234">
    <property type="entry name" value="AAK_AK"/>
    <property type="match status" value="1"/>
</dbReference>
<keyword evidence="4 6" id="KW-0418">Kinase</keyword>
<evidence type="ECO:0000313" key="9">
    <source>
        <dbReference type="EMBL" id="PUA32041.1"/>
    </source>
</evidence>
<dbReference type="GO" id="GO:0004072">
    <property type="term" value="F:aspartate kinase activity"/>
    <property type="evidence" value="ECO:0007669"/>
    <property type="project" value="UniProtKB-EC"/>
</dbReference>
<dbReference type="EMBL" id="NDWU01000010">
    <property type="protein sequence ID" value="PUA32041.1"/>
    <property type="molecule type" value="Genomic_DNA"/>
</dbReference>
<comment type="pathway">
    <text evidence="7">Amino-acid biosynthesis; L-lysine biosynthesis via DAP pathway; (S)-tetrahydrodipicolinate from L-aspartate: step 1/4.</text>
</comment>
<evidence type="ECO:0000256" key="5">
    <source>
        <dbReference type="ARBA" id="ARBA00022840"/>
    </source>
</evidence>
<dbReference type="InterPro" id="IPR001048">
    <property type="entry name" value="Asp/Glu/Uridylate_kinase"/>
</dbReference>
<dbReference type="InterPro" id="IPR036393">
    <property type="entry name" value="AceGlu_kinase-like_sf"/>
</dbReference>
<dbReference type="PROSITE" id="PS51671">
    <property type="entry name" value="ACT"/>
    <property type="match status" value="1"/>
</dbReference>
<keyword evidence="3" id="KW-0547">Nucleotide-binding</keyword>
<dbReference type="Pfam" id="PF00696">
    <property type="entry name" value="AA_kinase"/>
    <property type="match status" value="1"/>
</dbReference>
<organism evidence="9 10">
    <name type="scientific">Candidatus Terraquivivens tikiterensis</name>
    <dbReference type="NCBI Taxonomy" id="1980982"/>
    <lineage>
        <taxon>Archaea</taxon>
        <taxon>Nitrososphaerota</taxon>
        <taxon>Candidatus Wolframiiraptoraceae</taxon>
        <taxon>Candidatus Terraquivivens</taxon>
    </lineage>
</organism>
<gene>
    <name evidence="9" type="ORF">B9J98_04670</name>
</gene>
<evidence type="ECO:0000256" key="3">
    <source>
        <dbReference type="ARBA" id="ARBA00022741"/>
    </source>
</evidence>
<evidence type="ECO:0000256" key="7">
    <source>
        <dbReference type="RuleBase" id="RU004249"/>
    </source>
</evidence>
<dbReference type="Proteomes" id="UP000244066">
    <property type="component" value="Unassembled WGS sequence"/>
</dbReference>
<evidence type="ECO:0000256" key="2">
    <source>
        <dbReference type="ARBA" id="ARBA00022679"/>
    </source>
</evidence>
<dbReference type="InterPro" id="IPR045865">
    <property type="entry name" value="ACT-like_dom_sf"/>
</dbReference>
<feature type="domain" description="ACT" evidence="8">
    <location>
        <begin position="343"/>
        <end position="407"/>
    </location>
</feature>
<dbReference type="InterPro" id="IPR002912">
    <property type="entry name" value="ACT_dom"/>
</dbReference>
<dbReference type="UniPathway" id="UPA00051">
    <property type="reaction ID" value="UER00462"/>
</dbReference>
<keyword evidence="5" id="KW-0067">ATP-binding</keyword>
<sequence>MPIKDIMVVKLGGSVLQDSKALERAASWVKDLLKEHGLVVVVSALKGMTDELLKIAKEVNPDIRPDMLDEVLAMGERTSARLFTAALNRFGVDAVLVDPSTEYWPIVTDEAHLDANPIYQETEKRCKEKLLPLIEAGKVPVVCGYIGVTASGKITTLGRGGSDTTAILLGSCLKAAEVVLVKDVEGIYSGDPDKVSKAEMLETLNVEEARLLTEGGAKVIHSKALRYLSEGLRLRISSMEGLGRSGTVIIGTLPKLEVSKHPAKVTMITILSRNSDGASMVRPIVDFIQKHGGEILNITTGERSIIVYADLAGKLMDELHKEVVESGIGKAISFFEGLSVISISGRLLETSPGVIHKVVAPLASHGINIYGLVTISSSIRIFVSAKDADRAASLVKSNLEVGLNETN</sequence>
<dbReference type="EC" id="2.7.2.4" evidence="6"/>
<evidence type="ECO:0000259" key="8">
    <source>
        <dbReference type="PROSITE" id="PS51671"/>
    </source>
</evidence>
<dbReference type="CDD" id="cd04868">
    <property type="entry name" value="ACT_AK-like"/>
    <property type="match status" value="1"/>
</dbReference>
<dbReference type="PANTHER" id="PTHR21499">
    <property type="entry name" value="ASPARTATE KINASE"/>
    <property type="match status" value="1"/>
</dbReference>
<name>A0A2R7Y3C6_9ARCH</name>
<dbReference type="UniPathway" id="UPA00050">
    <property type="reaction ID" value="UER00461"/>
</dbReference>
<dbReference type="SUPFAM" id="SSF53633">
    <property type="entry name" value="Carbamate kinase-like"/>
    <property type="match status" value="1"/>
</dbReference>
<dbReference type="UniPathway" id="UPA00034">
    <property type="reaction ID" value="UER00015"/>
</dbReference>
<keyword evidence="2 6" id="KW-0808">Transferase</keyword>
<comment type="pathway">
    <text evidence="7">Amino-acid biosynthesis; L-methionine biosynthesis via de novo pathway; L-homoserine from L-aspartate: step 1/3.</text>
</comment>
<dbReference type="InterPro" id="IPR001341">
    <property type="entry name" value="Asp_kinase"/>
</dbReference>
<evidence type="ECO:0000256" key="6">
    <source>
        <dbReference type="RuleBase" id="RU003448"/>
    </source>
</evidence>
<accession>A0A2R7Y3C6</accession>
<keyword evidence="7" id="KW-0028">Amino-acid biosynthesis</keyword>
<reference evidence="9 10" key="1">
    <citation type="submission" date="2017-04" db="EMBL/GenBank/DDBJ databases">
        <title>Draft Aigarchaeota genome from a New Zealand hot spring.</title>
        <authorList>
            <person name="Reysenbach A.-L."/>
            <person name="Donaho J.A."/>
            <person name="Gerhart J."/>
            <person name="Kelley J.F."/>
            <person name="Kouba K."/>
            <person name="Podar M."/>
            <person name="Stott M."/>
        </authorList>
    </citation>
    <scope>NUCLEOTIDE SEQUENCE [LARGE SCALE GENOMIC DNA]</scope>
    <source>
        <strain evidence="9">NZ13_MG1</strain>
    </source>
</reference>
<dbReference type="Gene3D" id="3.40.1160.10">
    <property type="entry name" value="Acetylglutamate kinase-like"/>
    <property type="match status" value="1"/>
</dbReference>
<dbReference type="GO" id="GO:0009090">
    <property type="term" value="P:homoserine biosynthetic process"/>
    <property type="evidence" value="ECO:0007669"/>
    <property type="project" value="TreeGrafter"/>
</dbReference>
<evidence type="ECO:0000256" key="1">
    <source>
        <dbReference type="ARBA" id="ARBA00010122"/>
    </source>
</evidence>
<comment type="similarity">
    <text evidence="1 6">Belongs to the aspartokinase family.</text>
</comment>
<comment type="caution">
    <text evidence="9">The sequence shown here is derived from an EMBL/GenBank/DDBJ whole genome shotgun (WGS) entry which is preliminary data.</text>
</comment>
<proteinExistence type="inferred from homology"/>
<evidence type="ECO:0000256" key="4">
    <source>
        <dbReference type="ARBA" id="ARBA00022777"/>
    </source>
</evidence>
<dbReference type="Pfam" id="PF13840">
    <property type="entry name" value="ACT_7"/>
    <property type="match status" value="1"/>
</dbReference>
<dbReference type="Gene3D" id="3.30.2130.10">
    <property type="entry name" value="VC0802-like"/>
    <property type="match status" value="1"/>
</dbReference>
<protein>
    <recommendedName>
        <fullName evidence="6">Aspartokinase</fullName>
        <ecNumber evidence="6">2.7.2.4</ecNumber>
    </recommendedName>
</protein>
<dbReference type="PANTHER" id="PTHR21499:SF70">
    <property type="entry name" value="ASPARTOKINASE"/>
    <property type="match status" value="1"/>
</dbReference>
<dbReference type="AlphaFoldDB" id="A0A2R7Y3C6"/>
<dbReference type="InterPro" id="IPR027795">
    <property type="entry name" value="CASTOR_ACT_dom"/>
</dbReference>
<dbReference type="GO" id="GO:0009088">
    <property type="term" value="P:threonine biosynthetic process"/>
    <property type="evidence" value="ECO:0007669"/>
    <property type="project" value="UniProtKB-UniPathway"/>
</dbReference>
<dbReference type="SUPFAM" id="SSF55021">
    <property type="entry name" value="ACT-like"/>
    <property type="match status" value="1"/>
</dbReference>
<dbReference type="GO" id="GO:0005524">
    <property type="term" value="F:ATP binding"/>
    <property type="evidence" value="ECO:0007669"/>
    <property type="project" value="UniProtKB-KW"/>
</dbReference>
<comment type="catalytic activity">
    <reaction evidence="6">
        <text>L-aspartate + ATP = 4-phospho-L-aspartate + ADP</text>
        <dbReference type="Rhea" id="RHEA:23776"/>
        <dbReference type="ChEBI" id="CHEBI:29991"/>
        <dbReference type="ChEBI" id="CHEBI:30616"/>
        <dbReference type="ChEBI" id="CHEBI:57535"/>
        <dbReference type="ChEBI" id="CHEBI:456216"/>
        <dbReference type="EC" id="2.7.2.4"/>
    </reaction>
</comment>
<dbReference type="GO" id="GO:0009089">
    <property type="term" value="P:lysine biosynthetic process via diaminopimelate"/>
    <property type="evidence" value="ECO:0007669"/>
    <property type="project" value="UniProtKB-UniPathway"/>
</dbReference>